<name>A0AAW1PFE4_9CHLO</name>
<protein>
    <submittedName>
        <fullName evidence="2">Uncharacterized protein</fullName>
    </submittedName>
</protein>
<proteinExistence type="predicted"/>
<evidence type="ECO:0000313" key="3">
    <source>
        <dbReference type="Proteomes" id="UP001465755"/>
    </source>
</evidence>
<gene>
    <name evidence="2" type="ORF">WJX73_008819</name>
</gene>
<evidence type="ECO:0000313" key="2">
    <source>
        <dbReference type="EMBL" id="KAK9808560.1"/>
    </source>
</evidence>
<reference evidence="2 3" key="1">
    <citation type="journal article" date="2024" name="Nat. Commun.">
        <title>Phylogenomics reveals the evolutionary origins of lichenization in chlorophyte algae.</title>
        <authorList>
            <person name="Puginier C."/>
            <person name="Libourel C."/>
            <person name="Otte J."/>
            <person name="Skaloud P."/>
            <person name="Haon M."/>
            <person name="Grisel S."/>
            <person name="Petersen M."/>
            <person name="Berrin J.G."/>
            <person name="Delaux P.M."/>
            <person name="Dal Grande F."/>
            <person name="Keller J."/>
        </authorList>
    </citation>
    <scope>NUCLEOTIDE SEQUENCE [LARGE SCALE GENOMIC DNA]</scope>
    <source>
        <strain evidence="2 3">SAG 2036</strain>
    </source>
</reference>
<dbReference type="AlphaFoldDB" id="A0AAW1PFE4"/>
<evidence type="ECO:0000256" key="1">
    <source>
        <dbReference type="SAM" id="MobiDB-lite"/>
    </source>
</evidence>
<sequence>MGNAGEVAKRAHHHDPPATATPLPASSVGDDGQPSCAGGPADSIKAAGPMSLSAVTADTDGPAAGGLMEKVLKPVPFGDILCPAAVSAPVIPATSLAGLSPGPIMPASCGASQPGVRPAFWKNTVRFGQLHPPAQGGAFVFRAGAQDERCGDEMAGSQPAPTAPCSSSDAPVRDQKRHQASVLVLQVRQACLAAILRPLVIHRPTIPAVGSDALSTRDGGPEGRPRTILHVRRADQQGAHPEA</sequence>
<dbReference type="EMBL" id="JALJOQ010000022">
    <property type="protein sequence ID" value="KAK9808560.1"/>
    <property type="molecule type" value="Genomic_DNA"/>
</dbReference>
<organism evidence="2 3">
    <name type="scientific">Symbiochloris irregularis</name>
    <dbReference type="NCBI Taxonomy" id="706552"/>
    <lineage>
        <taxon>Eukaryota</taxon>
        <taxon>Viridiplantae</taxon>
        <taxon>Chlorophyta</taxon>
        <taxon>core chlorophytes</taxon>
        <taxon>Trebouxiophyceae</taxon>
        <taxon>Trebouxiales</taxon>
        <taxon>Trebouxiaceae</taxon>
        <taxon>Symbiochloris</taxon>
    </lineage>
</organism>
<dbReference type="Proteomes" id="UP001465755">
    <property type="component" value="Unassembled WGS sequence"/>
</dbReference>
<feature type="region of interest" description="Disordered" evidence="1">
    <location>
        <begin position="150"/>
        <end position="174"/>
    </location>
</feature>
<keyword evidence="3" id="KW-1185">Reference proteome</keyword>
<accession>A0AAW1PFE4</accession>
<comment type="caution">
    <text evidence="2">The sequence shown here is derived from an EMBL/GenBank/DDBJ whole genome shotgun (WGS) entry which is preliminary data.</text>
</comment>
<feature type="region of interest" description="Disordered" evidence="1">
    <location>
        <begin position="1"/>
        <end position="43"/>
    </location>
</feature>